<sequence length="54" mass="6154">MLRYRQFLLSEMTADQETDIISTFISSVKSELSSFIAISEFQNIPKLLGVDLNL</sequence>
<protein>
    <submittedName>
        <fullName evidence="1">Uncharacterized protein</fullName>
    </submittedName>
</protein>
<reference evidence="1" key="1">
    <citation type="submission" date="2018-05" db="EMBL/GenBank/DDBJ databases">
        <authorList>
            <person name="Lanie J.A."/>
            <person name="Ng W.-L."/>
            <person name="Kazmierczak K.M."/>
            <person name="Andrzejewski T.M."/>
            <person name="Davidsen T.M."/>
            <person name="Wayne K.J."/>
            <person name="Tettelin H."/>
            <person name="Glass J.I."/>
            <person name="Rusch D."/>
            <person name="Podicherti R."/>
            <person name="Tsui H.-C.T."/>
            <person name="Winkler M.E."/>
        </authorList>
    </citation>
    <scope>NUCLEOTIDE SEQUENCE</scope>
</reference>
<accession>A0A382ZUI8</accession>
<organism evidence="1">
    <name type="scientific">marine metagenome</name>
    <dbReference type="NCBI Taxonomy" id="408172"/>
    <lineage>
        <taxon>unclassified sequences</taxon>
        <taxon>metagenomes</taxon>
        <taxon>ecological metagenomes</taxon>
    </lineage>
</organism>
<evidence type="ECO:0000313" key="1">
    <source>
        <dbReference type="EMBL" id="SVD98960.1"/>
    </source>
</evidence>
<proteinExistence type="predicted"/>
<gene>
    <name evidence="1" type="ORF">METZ01_LOCUS451814</name>
</gene>
<dbReference type="AlphaFoldDB" id="A0A382ZUI8"/>
<name>A0A382ZUI8_9ZZZZ</name>
<dbReference type="EMBL" id="UINC01186649">
    <property type="protein sequence ID" value="SVD98960.1"/>
    <property type="molecule type" value="Genomic_DNA"/>
</dbReference>
<feature type="non-terminal residue" evidence="1">
    <location>
        <position position="54"/>
    </location>
</feature>